<dbReference type="Proteomes" id="UP000095705">
    <property type="component" value="Unassembled WGS sequence"/>
</dbReference>
<gene>
    <name evidence="1" type="ORF">BGK67_08360</name>
</gene>
<keyword evidence="2" id="KW-1185">Reference proteome</keyword>
<organism evidence="1 2">
    <name type="scientific">Streptomyces subrutilus</name>
    <dbReference type="NCBI Taxonomy" id="36818"/>
    <lineage>
        <taxon>Bacteria</taxon>
        <taxon>Bacillati</taxon>
        <taxon>Actinomycetota</taxon>
        <taxon>Actinomycetes</taxon>
        <taxon>Kitasatosporales</taxon>
        <taxon>Streptomycetaceae</taxon>
        <taxon>Streptomyces</taxon>
    </lineage>
</organism>
<proteinExistence type="predicted"/>
<dbReference type="STRING" id="36818.BGK67_08360"/>
<evidence type="ECO:0008006" key="3">
    <source>
        <dbReference type="Google" id="ProtNLM"/>
    </source>
</evidence>
<dbReference type="Gene3D" id="3.20.170.20">
    <property type="entry name" value="Protein of unknown function DUF952"/>
    <property type="match status" value="1"/>
</dbReference>
<dbReference type="Pfam" id="PF06108">
    <property type="entry name" value="DUF952"/>
    <property type="match status" value="1"/>
</dbReference>
<evidence type="ECO:0000313" key="1">
    <source>
        <dbReference type="EMBL" id="OEJ31357.1"/>
    </source>
</evidence>
<dbReference type="OrthoDB" id="5638018at2"/>
<reference evidence="1 2" key="1">
    <citation type="submission" date="2016-08" db="EMBL/GenBank/DDBJ databases">
        <title>The complete genome of Streptomyces subrutilus 10-1-1.</title>
        <authorList>
            <person name="Chen X."/>
        </authorList>
    </citation>
    <scope>NUCLEOTIDE SEQUENCE [LARGE SCALE GENOMIC DNA]</scope>
    <source>
        <strain evidence="1 2">10-1-1</strain>
    </source>
</reference>
<accession>A0A1E5PP69</accession>
<dbReference type="InterPro" id="IPR009297">
    <property type="entry name" value="DUF952"/>
</dbReference>
<sequence>MIFHLVPLTDWTAAPGRPYAPPSLDSEGFVHCSADRPTALAIAEAHYQAVPGILLVVELDEDALTAEVRREGESGGRYPHVHGPLNREAVVRVWEVVRTPGSPVSLAPWDPGHRNGAAGFF</sequence>
<dbReference type="EMBL" id="MEHK01000001">
    <property type="protein sequence ID" value="OEJ31357.1"/>
    <property type="molecule type" value="Genomic_DNA"/>
</dbReference>
<evidence type="ECO:0000313" key="2">
    <source>
        <dbReference type="Proteomes" id="UP000095705"/>
    </source>
</evidence>
<comment type="caution">
    <text evidence="1">The sequence shown here is derived from an EMBL/GenBank/DDBJ whole genome shotgun (WGS) entry which is preliminary data.</text>
</comment>
<dbReference type="AlphaFoldDB" id="A0A1E5PP69"/>
<dbReference type="RefSeq" id="WP_069919657.1">
    <property type="nucleotide sequence ID" value="NZ_MEHK01000001.1"/>
</dbReference>
<dbReference type="SUPFAM" id="SSF56399">
    <property type="entry name" value="ADP-ribosylation"/>
    <property type="match status" value="1"/>
</dbReference>
<protein>
    <recommendedName>
        <fullName evidence="3">DUF952 domain-containing protein</fullName>
    </recommendedName>
</protein>
<name>A0A1E5PP69_9ACTN</name>